<dbReference type="RefSeq" id="WP_232177633.1">
    <property type="nucleotide sequence ID" value="NZ_JAJPWV010000003.1"/>
</dbReference>
<gene>
    <name evidence="3" type="ORF">LT679_10960</name>
</gene>
<protein>
    <submittedName>
        <fullName evidence="3">LruC domain-containing protein</fullName>
    </submittedName>
</protein>
<keyword evidence="4" id="KW-1185">Reference proteome</keyword>
<dbReference type="Pfam" id="PF16130">
    <property type="entry name" value="DUF4842"/>
    <property type="match status" value="1"/>
</dbReference>
<comment type="caution">
    <text evidence="3">The sequence shown here is derived from an EMBL/GenBank/DDBJ whole genome shotgun (WGS) entry which is preliminary data.</text>
</comment>
<dbReference type="InterPro" id="IPR031025">
    <property type="entry name" value="LruC_dom"/>
</dbReference>
<feature type="domain" description="DUF4842" evidence="2">
    <location>
        <begin position="473"/>
        <end position="680"/>
    </location>
</feature>
<dbReference type="Pfam" id="PF13448">
    <property type="entry name" value="DUF4114"/>
    <property type="match status" value="1"/>
</dbReference>
<feature type="domain" description="DUF4114" evidence="1">
    <location>
        <begin position="307"/>
        <end position="390"/>
    </location>
</feature>
<dbReference type="EMBL" id="JAJPWV010000003">
    <property type="protein sequence ID" value="MCD8741122.1"/>
    <property type="molecule type" value="Genomic_DNA"/>
</dbReference>
<sequence>MKKLFTCLLILSVAGLASCKKDRSNEPTPEVPVDKIAPDGFNFKTSKDVNVDVTLRANNNQPLSGVVVSVYDPANTDANAAIFKGVTDANGNLKGKVNVPSYLTKLTIDPAYVGLIRYATASINGSSTTVVIGGKDGFSGDIVPENVGNSIRNNSLGNNGLLNTDFVYPGSYSASNAFVSPTNLGKPVFLESTSDVIDPSLLSYVNASLPEGTPLTTSHPEYLTSSAVQTINVTAKSDVWVTFVSEGAGYRNTLAYYTYSTNNPPTAAGGGTLLGGIDKVTYIFPNASALGSGGGLVSGNKVKLGTFEAGTSIGFVLIQDAWTGTGVNAGNTKFYTMDKFNPETTTATRRHSVMLYDDVHKLFLLGFEDINRQNNSDNDFNDLVVYATSNPITAISKTGVAEIDNGGDTDGDGVLDELDAYPNDATRAYNSYYPSASTYAQVAFEDNWPTKGDYDLNDLVVNYRYSFVSNAKNQVVSMKGEYVPVAAGASFKNGFGVQLPVSASAVSSVTGHKITGTYLQMSSNGTEAGQSKAVIIPFDNQDAVIKNADNSFFINTMTSKDKVAGTPVTVNVNFASPVDQANLTVSAFNPFLISNQRRGYEIHLPGYAPTDKVDAKLFGTNDDASAPGSGKYYLSNENWPWAISYNTAILYPIEEANITKAYLHFAEWAASGGTSYADWYSNTASGYRNTSFIYTK</sequence>
<evidence type="ECO:0000259" key="1">
    <source>
        <dbReference type="Pfam" id="PF13448"/>
    </source>
</evidence>
<evidence type="ECO:0000259" key="2">
    <source>
        <dbReference type="Pfam" id="PF16130"/>
    </source>
</evidence>
<organism evidence="3 4">
    <name type="scientific">Mucilaginibacter roseus</name>
    <dbReference type="NCBI Taxonomy" id="1528868"/>
    <lineage>
        <taxon>Bacteria</taxon>
        <taxon>Pseudomonadati</taxon>
        <taxon>Bacteroidota</taxon>
        <taxon>Sphingobacteriia</taxon>
        <taxon>Sphingobacteriales</taxon>
        <taxon>Sphingobacteriaceae</taxon>
        <taxon>Mucilaginibacter</taxon>
    </lineage>
</organism>
<name>A0ABS8U5M0_9SPHI</name>
<accession>A0ABS8U5M0</accession>
<evidence type="ECO:0000313" key="3">
    <source>
        <dbReference type="EMBL" id="MCD8741122.1"/>
    </source>
</evidence>
<dbReference type="PROSITE" id="PS51257">
    <property type="entry name" value="PROKAR_LIPOPROTEIN"/>
    <property type="match status" value="1"/>
</dbReference>
<dbReference type="Proteomes" id="UP001199919">
    <property type="component" value="Unassembled WGS sequence"/>
</dbReference>
<evidence type="ECO:0000313" key="4">
    <source>
        <dbReference type="Proteomes" id="UP001199919"/>
    </source>
</evidence>
<reference evidence="3 4" key="1">
    <citation type="submission" date="2021-12" db="EMBL/GenBank/DDBJ databases">
        <title>Mucilaginibacter roseus genome.</title>
        <authorList>
            <person name="Ferreira J.R."/>
            <person name="Newman J.D."/>
        </authorList>
    </citation>
    <scope>NUCLEOTIDE SEQUENCE [LARGE SCALE GENOMIC DNA]</scope>
    <source>
        <strain evidence="3 4">LMG 28454</strain>
    </source>
</reference>
<dbReference type="InterPro" id="IPR032295">
    <property type="entry name" value="DUF4842"/>
</dbReference>
<dbReference type="NCBIfam" id="TIGR04456">
    <property type="entry name" value="LruC_dom"/>
    <property type="match status" value="1"/>
</dbReference>
<dbReference type="InterPro" id="IPR025193">
    <property type="entry name" value="DUF4114"/>
</dbReference>
<proteinExistence type="predicted"/>